<protein>
    <submittedName>
        <fullName evidence="1">Uncharacterized protein</fullName>
    </submittedName>
</protein>
<sequence length="102" mass="11224">MAQLVLSVSLLTVLNGRGRIQHIYLACLWCLAYPFCWRMSDITGVDCGGSAPTPKAELSPLPGTSDIIIPSTQVKISEVDTTRYIHIRQGQSSTRVFRETSV</sequence>
<name>A0ABD0KNE1_9CAEN</name>
<dbReference type="Proteomes" id="UP001519460">
    <property type="component" value="Unassembled WGS sequence"/>
</dbReference>
<dbReference type="AlphaFoldDB" id="A0ABD0KNE1"/>
<proteinExistence type="predicted"/>
<organism evidence="1 2">
    <name type="scientific">Batillaria attramentaria</name>
    <dbReference type="NCBI Taxonomy" id="370345"/>
    <lineage>
        <taxon>Eukaryota</taxon>
        <taxon>Metazoa</taxon>
        <taxon>Spiralia</taxon>
        <taxon>Lophotrochozoa</taxon>
        <taxon>Mollusca</taxon>
        <taxon>Gastropoda</taxon>
        <taxon>Caenogastropoda</taxon>
        <taxon>Sorbeoconcha</taxon>
        <taxon>Cerithioidea</taxon>
        <taxon>Batillariidae</taxon>
        <taxon>Batillaria</taxon>
    </lineage>
</organism>
<accession>A0ABD0KNE1</accession>
<gene>
    <name evidence="1" type="ORF">BaRGS_00019999</name>
</gene>
<keyword evidence="2" id="KW-1185">Reference proteome</keyword>
<evidence type="ECO:0000313" key="2">
    <source>
        <dbReference type="Proteomes" id="UP001519460"/>
    </source>
</evidence>
<evidence type="ECO:0000313" key="1">
    <source>
        <dbReference type="EMBL" id="KAK7488702.1"/>
    </source>
</evidence>
<dbReference type="EMBL" id="JACVVK020000147">
    <property type="protein sequence ID" value="KAK7488702.1"/>
    <property type="molecule type" value="Genomic_DNA"/>
</dbReference>
<reference evidence="1 2" key="1">
    <citation type="journal article" date="2023" name="Sci. Data">
        <title>Genome assembly of the Korean intertidal mud-creeper Batillaria attramentaria.</title>
        <authorList>
            <person name="Patra A.K."/>
            <person name="Ho P.T."/>
            <person name="Jun S."/>
            <person name="Lee S.J."/>
            <person name="Kim Y."/>
            <person name="Won Y.J."/>
        </authorList>
    </citation>
    <scope>NUCLEOTIDE SEQUENCE [LARGE SCALE GENOMIC DNA]</scope>
    <source>
        <strain evidence="1">Wonlab-2016</strain>
    </source>
</reference>
<comment type="caution">
    <text evidence="1">The sequence shown here is derived from an EMBL/GenBank/DDBJ whole genome shotgun (WGS) entry which is preliminary data.</text>
</comment>